<dbReference type="InterPro" id="IPR002379">
    <property type="entry name" value="ATPase_proteolipid_c-like_dom"/>
</dbReference>
<dbReference type="InterPro" id="IPR035921">
    <property type="entry name" value="F/V-ATP_Csub_sf"/>
</dbReference>
<keyword evidence="3 10" id="KW-0813">Transport</keyword>
<keyword evidence="7 10" id="KW-0472">Membrane</keyword>
<keyword evidence="4 10" id="KW-0812">Transmembrane</keyword>
<comment type="function">
    <text evidence="10">Proton-conducting pore forming of the V0 complex of vacuolar(H+)-ATPase (V-ATPase), a multisubunit enzyme composed of a peripheral complex (V1) that hydrolyzes ATP and a membrane integral complex (V0) that translocates protons. V-ATPase is responsible for acidifying and maintaining the pH of intracellular compartments.</text>
</comment>
<dbReference type="GO" id="GO:0046961">
    <property type="term" value="F:proton-transporting ATPase activity, rotational mechanism"/>
    <property type="evidence" value="ECO:0007669"/>
    <property type="project" value="InterPro"/>
</dbReference>
<dbReference type="HOGENOM" id="CLU_1669854_0_0_1"/>
<keyword evidence="6 10" id="KW-0406">Ion transport</keyword>
<evidence type="ECO:0000256" key="3">
    <source>
        <dbReference type="ARBA" id="ARBA00022448"/>
    </source>
</evidence>
<organism evidence="12 13">
    <name type="scientific">Nematocida parisii (strain ERTm3)</name>
    <name type="common">Nematode killer fungus</name>
    <dbReference type="NCBI Taxonomy" id="935791"/>
    <lineage>
        <taxon>Eukaryota</taxon>
        <taxon>Fungi</taxon>
        <taxon>Fungi incertae sedis</taxon>
        <taxon>Microsporidia</taxon>
        <taxon>Nematocida</taxon>
    </lineage>
</organism>
<dbReference type="STRING" id="935791.I3EGG7"/>
<gene>
    <name evidence="12" type="ORF">NEQG_01758</name>
</gene>
<comment type="function">
    <text evidence="8">Proton-conducting pore forming subunit of the V0 complex of vacuolar(H+)-ATPase (V-ATPase), a multisubunit enzyme composed of a peripheral complex (V1) that hydrolyzes ATP and a membrane integral complex (V0) that translocates protons. V-ATPase is responsible for acidifying and maintaining the pH of intracellular compartments.</text>
</comment>
<dbReference type="OMA" id="IGDDYTM"/>
<evidence type="ECO:0000256" key="5">
    <source>
        <dbReference type="ARBA" id="ARBA00022989"/>
    </source>
</evidence>
<dbReference type="InterPro" id="IPR000245">
    <property type="entry name" value="ATPase_proteolipid_csu"/>
</dbReference>
<dbReference type="OrthoDB" id="1744869at2759"/>
<dbReference type="VEuPathDB" id="MicrosporidiaDB:NEQG_01758"/>
<dbReference type="FunCoup" id="I3EGG7">
    <property type="interactions" value="44"/>
</dbReference>
<feature type="transmembrane region" description="Helical" evidence="10">
    <location>
        <begin position="90"/>
        <end position="112"/>
    </location>
</feature>
<protein>
    <recommendedName>
        <fullName evidence="11">V-ATPase proteolipid subunit C-like domain-containing protein</fullName>
    </recommendedName>
</protein>
<accession>I3EGG7</accession>
<dbReference type="EMBL" id="GL870879">
    <property type="protein sequence ID" value="EIJ88314.1"/>
    <property type="molecule type" value="Genomic_DNA"/>
</dbReference>
<comment type="similarity">
    <text evidence="2 10">Belongs to the V-ATPase proteolipid subunit family.</text>
</comment>
<proteinExistence type="inferred from homology"/>
<evidence type="ECO:0000313" key="12">
    <source>
        <dbReference type="EMBL" id="EIJ88314.1"/>
    </source>
</evidence>
<evidence type="ECO:0000256" key="7">
    <source>
        <dbReference type="ARBA" id="ARBA00023136"/>
    </source>
</evidence>
<evidence type="ECO:0000313" key="13">
    <source>
        <dbReference type="Proteomes" id="UP000002872"/>
    </source>
</evidence>
<evidence type="ECO:0000256" key="9">
    <source>
        <dbReference type="ARBA" id="ARBA00046480"/>
    </source>
</evidence>
<feature type="transmembrane region" description="Helical" evidence="10">
    <location>
        <begin position="56"/>
        <end position="78"/>
    </location>
</feature>
<feature type="transmembrane region" description="Helical" evidence="10">
    <location>
        <begin position="12"/>
        <end position="36"/>
    </location>
</feature>
<evidence type="ECO:0000256" key="1">
    <source>
        <dbReference type="ARBA" id="ARBA00004141"/>
    </source>
</evidence>
<evidence type="ECO:0000256" key="6">
    <source>
        <dbReference type="ARBA" id="ARBA00023065"/>
    </source>
</evidence>
<evidence type="ECO:0000256" key="4">
    <source>
        <dbReference type="ARBA" id="ARBA00022692"/>
    </source>
</evidence>
<keyword evidence="5 10" id="KW-1133">Transmembrane helix</keyword>
<dbReference type="InParanoid" id="I3EGG7"/>
<feature type="domain" description="V-ATPase proteolipid subunit C-like" evidence="11">
    <location>
        <begin position="95"/>
        <end position="153"/>
    </location>
</feature>
<dbReference type="Proteomes" id="UP000002872">
    <property type="component" value="Unassembled WGS sequence"/>
</dbReference>
<dbReference type="GO" id="GO:0005774">
    <property type="term" value="C:vacuolar membrane"/>
    <property type="evidence" value="ECO:0007669"/>
    <property type="project" value="UniProtKB-ARBA"/>
</dbReference>
<dbReference type="SUPFAM" id="SSF81333">
    <property type="entry name" value="F1F0 ATP synthase subunit C"/>
    <property type="match status" value="1"/>
</dbReference>
<dbReference type="PRINTS" id="PR00122">
    <property type="entry name" value="VACATPASE"/>
</dbReference>
<dbReference type="AlphaFoldDB" id="I3EGG7"/>
<dbReference type="GO" id="GO:0033179">
    <property type="term" value="C:proton-transporting V-type ATPase, V0 domain"/>
    <property type="evidence" value="ECO:0007669"/>
    <property type="project" value="InterPro"/>
</dbReference>
<reference evidence="12" key="1">
    <citation type="submission" date="2011-01" db="EMBL/GenBank/DDBJ databases">
        <title>The Genome Sequence of Nematocida parisii strain ERTm3.</title>
        <authorList>
            <consortium name="The Broad Institute Genome Sequencing Platform"/>
            <consortium name="The Broad Institute Genome Sequencing Center for Infectious Disease"/>
            <person name="Cuomo C."/>
            <person name="Troemel E."/>
            <person name="Young S.K."/>
            <person name="Zeng Q."/>
            <person name="Gargeya S."/>
            <person name="Fitzgerald M."/>
            <person name="Haas B."/>
            <person name="Abouelleil A."/>
            <person name="Alvarado L."/>
            <person name="Arachchi H.M."/>
            <person name="Berlin A."/>
            <person name="Chapman S.B."/>
            <person name="Gearin G."/>
            <person name="Goldberg J."/>
            <person name="Griggs A."/>
            <person name="Gujja S."/>
            <person name="Hansen M."/>
            <person name="Heiman D."/>
            <person name="Howarth C."/>
            <person name="Larimer J."/>
            <person name="Lui A."/>
            <person name="MacDonald P.J.P."/>
            <person name="McCowen C."/>
            <person name="Montmayeur A."/>
            <person name="Murphy C."/>
            <person name="Neiman D."/>
            <person name="Pearson M."/>
            <person name="Priest M."/>
            <person name="Roberts A."/>
            <person name="Saif S."/>
            <person name="Shea T."/>
            <person name="Sisk P."/>
            <person name="Stolte C."/>
            <person name="Sykes S."/>
            <person name="Wortman J."/>
            <person name="Nusbaum C."/>
            <person name="Birren B."/>
        </authorList>
    </citation>
    <scope>NUCLEOTIDE SEQUENCE</scope>
    <source>
        <strain evidence="12">ERTm3</strain>
    </source>
</reference>
<dbReference type="Gene3D" id="1.20.120.610">
    <property type="entry name" value="lithium bound rotor ring of v- atpase"/>
    <property type="match status" value="1"/>
</dbReference>
<feature type="transmembrane region" description="Helical" evidence="10">
    <location>
        <begin position="132"/>
        <end position="156"/>
    </location>
</feature>
<sequence>MENMQLDMKVAPFVVALSGVVCMLIFSAIGSVVGSAKAASSAAVVANRGTDIITKAYLPVLFASAGFMYALIVTFFSLRELKVDMPVESAGRVFTSCIIYGVGGLFSGIAIGEANKNGIVRLSENRKVFLSLLIVNSTIEMVAVFSLICSVMILLVGK</sequence>
<comment type="subunit">
    <text evidence="9 10">V-ATPase is a heteromultimeric enzyme composed of a peripheral catalytic V1 complex (components A to H) attached to an integral membrane V0 proton pore complex (components: a, c, c', c'', d, e, f and VOA1). The decameric c-ring forms the proton-conducting pore, and is composed of eight proteolipid subunits c, one subunit c' and one subunit c''.</text>
</comment>
<feature type="domain" description="V-ATPase proteolipid subunit C-like" evidence="11">
    <location>
        <begin position="19"/>
        <end position="76"/>
    </location>
</feature>
<evidence type="ECO:0000259" key="11">
    <source>
        <dbReference type="Pfam" id="PF00137"/>
    </source>
</evidence>
<evidence type="ECO:0000256" key="2">
    <source>
        <dbReference type="ARBA" id="ARBA00007296"/>
    </source>
</evidence>
<keyword evidence="13" id="KW-1185">Reference proteome</keyword>
<dbReference type="Pfam" id="PF00137">
    <property type="entry name" value="ATP-synt_C"/>
    <property type="match status" value="2"/>
</dbReference>
<evidence type="ECO:0000256" key="10">
    <source>
        <dbReference type="RuleBase" id="RU363060"/>
    </source>
</evidence>
<evidence type="ECO:0000256" key="8">
    <source>
        <dbReference type="ARBA" id="ARBA00045519"/>
    </source>
</evidence>
<comment type="subcellular location">
    <subcellularLocation>
        <location evidence="1">Membrane</location>
        <topology evidence="1">Multi-pass membrane protein</topology>
    </subcellularLocation>
</comment>
<name>I3EGG7_NEMP3</name>